<reference evidence="2" key="1">
    <citation type="journal article" date="2019" name="Int. J. Syst. Evol. Microbiol.">
        <title>The Global Catalogue of Microorganisms (GCM) 10K type strain sequencing project: providing services to taxonomists for standard genome sequencing and annotation.</title>
        <authorList>
            <consortium name="The Broad Institute Genomics Platform"/>
            <consortium name="The Broad Institute Genome Sequencing Center for Infectious Disease"/>
            <person name="Wu L."/>
            <person name="Ma J."/>
        </authorList>
    </citation>
    <scope>NUCLEOTIDE SEQUENCE [LARGE SCALE GENOMIC DNA]</scope>
    <source>
        <strain evidence="2">NBRC 108728</strain>
    </source>
</reference>
<dbReference type="RefSeq" id="WP_286347110.1">
    <property type="nucleotide sequence ID" value="NZ_AP027733.1"/>
</dbReference>
<proteinExistence type="predicted"/>
<organism evidence="1 2">
    <name type="scientific">Frondihabitans sucicola</name>
    <dbReference type="NCBI Taxonomy" id="1268041"/>
    <lineage>
        <taxon>Bacteria</taxon>
        <taxon>Bacillati</taxon>
        <taxon>Actinomycetota</taxon>
        <taxon>Actinomycetes</taxon>
        <taxon>Micrococcales</taxon>
        <taxon>Microbacteriaceae</taxon>
        <taxon>Frondihabitans</taxon>
    </lineage>
</organism>
<gene>
    <name evidence="1" type="ORF">GCM10025867_50690</name>
</gene>
<keyword evidence="2" id="KW-1185">Reference proteome</keyword>
<keyword evidence="1" id="KW-0614">Plasmid</keyword>
<name>A0ABM8GWF8_9MICO</name>
<geneLocation type="plasmid" evidence="1 2">
    <name>pNBRC108728a</name>
</geneLocation>
<dbReference type="Proteomes" id="UP001321486">
    <property type="component" value="Plasmid pNBRC108728a"/>
</dbReference>
<dbReference type="EMBL" id="AP027733">
    <property type="protein sequence ID" value="BDZ52828.1"/>
    <property type="molecule type" value="Genomic_DNA"/>
</dbReference>
<evidence type="ECO:0000313" key="1">
    <source>
        <dbReference type="EMBL" id="BDZ52828.1"/>
    </source>
</evidence>
<accession>A0ABM8GWF8</accession>
<protein>
    <submittedName>
        <fullName evidence="1">Uncharacterized protein</fullName>
    </submittedName>
</protein>
<evidence type="ECO:0000313" key="2">
    <source>
        <dbReference type="Proteomes" id="UP001321486"/>
    </source>
</evidence>
<sequence length="137" mass="14809">MPEQGRIDIAAKRRLHRAVTASVGWVQLDGGDWAVHLSGPFPETAGIGHDAFEALREARRLPEAEGWKLGINGARLDVWPSGMARDQGSGLRAYVFPGLPARPTELVDVFEACDPSLVGSVAQQLDSIHRLSGVRFA</sequence>